<feature type="repeat" description="ANK" evidence="3">
    <location>
        <begin position="361"/>
        <end position="393"/>
    </location>
</feature>
<dbReference type="Pfam" id="PF12796">
    <property type="entry name" value="Ank_2"/>
    <property type="match status" value="1"/>
</dbReference>
<dbReference type="Proteomes" id="UP001378592">
    <property type="component" value="Unassembled WGS sequence"/>
</dbReference>
<feature type="repeat" description="ANK" evidence="3">
    <location>
        <begin position="295"/>
        <end position="327"/>
    </location>
</feature>
<feature type="repeat" description="ANK" evidence="3">
    <location>
        <begin position="328"/>
        <end position="360"/>
    </location>
</feature>
<keyword evidence="6" id="KW-1185">Reference proteome</keyword>
<dbReference type="Gene3D" id="1.25.40.20">
    <property type="entry name" value="Ankyrin repeat-containing domain"/>
    <property type="match status" value="2"/>
</dbReference>
<proteinExistence type="predicted"/>
<dbReference type="PANTHER" id="PTHR24171">
    <property type="entry name" value="ANKYRIN REPEAT DOMAIN-CONTAINING PROTEIN 39-RELATED"/>
    <property type="match status" value="1"/>
</dbReference>
<dbReference type="SMART" id="SM00248">
    <property type="entry name" value="ANK"/>
    <property type="match status" value="3"/>
</dbReference>
<dbReference type="PANTHER" id="PTHR24171:SF8">
    <property type="entry name" value="BRCA1-ASSOCIATED RING DOMAIN PROTEIN 1"/>
    <property type="match status" value="1"/>
</dbReference>
<dbReference type="EMBL" id="JAZDUA010000049">
    <property type="protein sequence ID" value="KAK7870901.1"/>
    <property type="molecule type" value="Genomic_DNA"/>
</dbReference>
<feature type="compositionally biased region" description="Low complexity" evidence="4">
    <location>
        <begin position="221"/>
        <end position="243"/>
    </location>
</feature>
<name>A0AAN9ZBL1_9ORTH</name>
<reference evidence="5 6" key="1">
    <citation type="submission" date="2024-03" db="EMBL/GenBank/DDBJ databases">
        <title>The genome assembly and annotation of the cricket Gryllus longicercus Weissman &amp; Gray.</title>
        <authorList>
            <person name="Szrajer S."/>
            <person name="Gray D."/>
            <person name="Ylla G."/>
        </authorList>
    </citation>
    <scope>NUCLEOTIDE SEQUENCE [LARGE SCALE GENOMIC DNA]</scope>
    <source>
        <strain evidence="5">DAG 2021-001</strain>
        <tissue evidence="5">Whole body minus gut</tissue>
    </source>
</reference>
<dbReference type="SUPFAM" id="SSF48403">
    <property type="entry name" value="Ankyrin repeat"/>
    <property type="match status" value="1"/>
</dbReference>
<protein>
    <submittedName>
        <fullName evidence="5">Uncharacterized protein</fullName>
    </submittedName>
</protein>
<evidence type="ECO:0000256" key="2">
    <source>
        <dbReference type="ARBA" id="ARBA00023043"/>
    </source>
</evidence>
<feature type="compositionally biased region" description="Polar residues" evidence="4">
    <location>
        <begin position="200"/>
        <end position="220"/>
    </location>
</feature>
<feature type="compositionally biased region" description="Basic and acidic residues" evidence="4">
    <location>
        <begin position="104"/>
        <end position="117"/>
    </location>
</feature>
<dbReference type="PROSITE" id="PS50088">
    <property type="entry name" value="ANK_REPEAT"/>
    <property type="match status" value="3"/>
</dbReference>
<evidence type="ECO:0000313" key="6">
    <source>
        <dbReference type="Proteomes" id="UP001378592"/>
    </source>
</evidence>
<dbReference type="InterPro" id="IPR002110">
    <property type="entry name" value="Ankyrin_rpt"/>
</dbReference>
<dbReference type="InterPro" id="IPR036770">
    <property type="entry name" value="Ankyrin_rpt-contain_sf"/>
</dbReference>
<accession>A0AAN9ZBL1</accession>
<feature type="region of interest" description="Disordered" evidence="4">
    <location>
        <begin position="104"/>
        <end position="126"/>
    </location>
</feature>
<comment type="caution">
    <text evidence="5">The sequence shown here is derived from an EMBL/GenBank/DDBJ whole genome shotgun (WGS) entry which is preliminary data.</text>
</comment>
<evidence type="ECO:0000313" key="5">
    <source>
        <dbReference type="EMBL" id="KAK7870901.1"/>
    </source>
</evidence>
<dbReference type="PROSITE" id="PS50297">
    <property type="entry name" value="ANK_REP_REGION"/>
    <property type="match status" value="3"/>
</dbReference>
<evidence type="ECO:0000256" key="1">
    <source>
        <dbReference type="ARBA" id="ARBA00022737"/>
    </source>
</evidence>
<feature type="region of interest" description="Disordered" evidence="4">
    <location>
        <begin position="200"/>
        <end position="259"/>
    </location>
</feature>
<dbReference type="AlphaFoldDB" id="A0AAN9ZBL1"/>
<evidence type="ECO:0000256" key="3">
    <source>
        <dbReference type="PROSITE-ProRule" id="PRU00023"/>
    </source>
</evidence>
<organism evidence="5 6">
    <name type="scientific">Gryllus longicercus</name>
    <dbReference type="NCBI Taxonomy" id="2509291"/>
    <lineage>
        <taxon>Eukaryota</taxon>
        <taxon>Metazoa</taxon>
        <taxon>Ecdysozoa</taxon>
        <taxon>Arthropoda</taxon>
        <taxon>Hexapoda</taxon>
        <taxon>Insecta</taxon>
        <taxon>Pterygota</taxon>
        <taxon>Neoptera</taxon>
        <taxon>Polyneoptera</taxon>
        <taxon>Orthoptera</taxon>
        <taxon>Ensifera</taxon>
        <taxon>Gryllidea</taxon>
        <taxon>Grylloidea</taxon>
        <taxon>Gryllidae</taxon>
        <taxon>Gryllinae</taxon>
        <taxon>Gryllus</taxon>
    </lineage>
</organism>
<evidence type="ECO:0000256" key="4">
    <source>
        <dbReference type="SAM" id="MobiDB-lite"/>
    </source>
</evidence>
<sequence length="413" mass="45586">MQSIQDAVGHFGQAARLIEEGMSRFTEVWAQMERSQLAQRSAEERWHQMEESLGTVMETRWRQLQERLEMMMMERVEALVQERLEGLVMEAVEAKVGARLEDVEQKMRERDGDRETGETSPNVPKEGFVTCETHQRITEMDRGNGDILPKRLAILEKSVHKALEVMFPRVEALLSQLEERSLVFHAEPSKHCVPLAQSLSSDATVHTRTSKSPTTTSGDMVSSSTSPVGTSMSTSVSASASASPNWDRQPCVHKSSPTQPVYSVSNLIQAAKEGDLKALLSQLDSGIDINSCDSYGNTALYWAAFRGHGHLVCLLVDKGAFVNCRNLEGWTPLHAASRWGLTSCISLLLDGGANIESKTESGRTPLHVAANSGREQSVQLLLVEGARINAKDNDGKRPLDLANSSAVRRLLRH</sequence>
<gene>
    <name evidence="5" type="ORF">R5R35_005489</name>
</gene>
<keyword evidence="1" id="KW-0677">Repeat</keyword>
<keyword evidence="2 3" id="KW-0040">ANK repeat</keyword>
<dbReference type="Pfam" id="PF00023">
    <property type="entry name" value="Ank"/>
    <property type="match status" value="1"/>
</dbReference>